<feature type="domain" description="HTH cro/C1-type" evidence="2">
    <location>
        <begin position="23"/>
        <end position="77"/>
    </location>
</feature>
<dbReference type="EMBL" id="LN829119">
    <property type="protein sequence ID" value="CPR19437.1"/>
    <property type="molecule type" value="Genomic_DNA"/>
</dbReference>
<dbReference type="InterPro" id="IPR010982">
    <property type="entry name" value="Lambda_DNA-bd_dom_sf"/>
</dbReference>
<dbReference type="GO" id="GO:0003677">
    <property type="term" value="F:DNA binding"/>
    <property type="evidence" value="ECO:0007669"/>
    <property type="project" value="UniProtKB-KW"/>
</dbReference>
<dbReference type="InterPro" id="IPR014710">
    <property type="entry name" value="RmlC-like_jellyroll"/>
</dbReference>
<evidence type="ECO:0000256" key="1">
    <source>
        <dbReference type="ARBA" id="ARBA00023125"/>
    </source>
</evidence>
<proteinExistence type="predicted"/>
<dbReference type="SMART" id="SM00530">
    <property type="entry name" value="HTH_XRE"/>
    <property type="match status" value="1"/>
</dbReference>
<dbReference type="InterPro" id="IPR013096">
    <property type="entry name" value="Cupin_2"/>
</dbReference>
<dbReference type="SUPFAM" id="SSF47413">
    <property type="entry name" value="lambda repressor-like DNA-binding domains"/>
    <property type="match status" value="1"/>
</dbReference>
<name>A0A0D6JFH3_9HYPH</name>
<evidence type="ECO:0000313" key="4">
    <source>
        <dbReference type="Proteomes" id="UP000033187"/>
    </source>
</evidence>
<reference evidence="4" key="1">
    <citation type="submission" date="2015-02" db="EMBL/GenBank/DDBJ databases">
        <authorList>
            <person name="Chooi Y.-H."/>
        </authorList>
    </citation>
    <scope>NUCLEOTIDE SEQUENCE [LARGE SCALE GENOMIC DNA]</scope>
    <source>
        <strain evidence="4">strain Y</strain>
    </source>
</reference>
<dbReference type="InterPro" id="IPR050807">
    <property type="entry name" value="TransReg_Diox_bact_type"/>
</dbReference>
<dbReference type="GO" id="GO:0003700">
    <property type="term" value="F:DNA-binding transcription factor activity"/>
    <property type="evidence" value="ECO:0007669"/>
    <property type="project" value="TreeGrafter"/>
</dbReference>
<sequence length="198" mass="21512">MSAEMLSDTLAEGLEQYAIGPKIRALRQRKKLGLVQLGTHTGLSPAMLSKIERGQVFPTLPTLLRIALVFGVGLEHFFADSSERPVAAIVRAGDRLRLPNRPGQKNSVYFFESLDFPVKDRKLEGYLAEFPAGAGPSEPHDHPGAELVYVLKGRLVITIDGEDHTLDASDSIYFDPSAPHSYRCAGRTDAAAVVVVTA</sequence>
<dbReference type="AlphaFoldDB" id="A0A0D6JFH3"/>
<dbReference type="Proteomes" id="UP000033187">
    <property type="component" value="Chromosome 1"/>
</dbReference>
<dbReference type="CDD" id="cd02209">
    <property type="entry name" value="cupin_XRE_C"/>
    <property type="match status" value="1"/>
</dbReference>
<protein>
    <submittedName>
        <fullName evidence="3">XRE family transcriptional regulator protein</fullName>
    </submittedName>
</protein>
<keyword evidence="1" id="KW-0238">DNA-binding</keyword>
<dbReference type="PROSITE" id="PS50943">
    <property type="entry name" value="HTH_CROC1"/>
    <property type="match status" value="1"/>
</dbReference>
<dbReference type="InterPro" id="IPR001387">
    <property type="entry name" value="Cro/C1-type_HTH"/>
</dbReference>
<dbReference type="KEGG" id="fiy:BN1229_v1_2166"/>
<dbReference type="Gene3D" id="2.60.120.10">
    <property type="entry name" value="Jelly Rolls"/>
    <property type="match status" value="1"/>
</dbReference>
<dbReference type="InterPro" id="IPR011051">
    <property type="entry name" value="RmlC_Cupin_sf"/>
</dbReference>
<dbReference type="CDD" id="cd00093">
    <property type="entry name" value="HTH_XRE"/>
    <property type="match status" value="1"/>
</dbReference>
<accession>A0A0D6JFH3</accession>
<dbReference type="SUPFAM" id="SSF51182">
    <property type="entry name" value="RmlC-like cupins"/>
    <property type="match status" value="1"/>
</dbReference>
<organism evidence="3 4">
    <name type="scientific">Candidatus Filomicrobium marinum</name>
    <dbReference type="NCBI Taxonomy" id="1608628"/>
    <lineage>
        <taxon>Bacteria</taxon>
        <taxon>Pseudomonadati</taxon>
        <taxon>Pseudomonadota</taxon>
        <taxon>Alphaproteobacteria</taxon>
        <taxon>Hyphomicrobiales</taxon>
        <taxon>Hyphomicrobiaceae</taxon>
        <taxon>Filomicrobium</taxon>
    </lineage>
</organism>
<dbReference type="Pfam" id="PF13560">
    <property type="entry name" value="HTH_31"/>
    <property type="match status" value="1"/>
</dbReference>
<dbReference type="KEGG" id="fil:BN1229_v1_2166"/>
<keyword evidence="4" id="KW-1185">Reference proteome</keyword>
<dbReference type="GO" id="GO:0005829">
    <property type="term" value="C:cytosol"/>
    <property type="evidence" value="ECO:0007669"/>
    <property type="project" value="TreeGrafter"/>
</dbReference>
<gene>
    <name evidence="3" type="ORF">YBN1229_v1_2166</name>
</gene>
<evidence type="ECO:0000259" key="2">
    <source>
        <dbReference type="PROSITE" id="PS50943"/>
    </source>
</evidence>
<dbReference type="PANTHER" id="PTHR46797:SF19">
    <property type="entry name" value="BLL2473 PROTEIN"/>
    <property type="match status" value="1"/>
</dbReference>
<dbReference type="Gene3D" id="1.10.260.40">
    <property type="entry name" value="lambda repressor-like DNA-binding domains"/>
    <property type="match status" value="1"/>
</dbReference>
<dbReference type="Pfam" id="PF07883">
    <property type="entry name" value="Cupin_2"/>
    <property type="match status" value="1"/>
</dbReference>
<evidence type="ECO:0000313" key="3">
    <source>
        <dbReference type="EMBL" id="CPR19437.1"/>
    </source>
</evidence>
<dbReference type="PANTHER" id="PTHR46797">
    <property type="entry name" value="HTH-TYPE TRANSCRIPTIONAL REGULATOR"/>
    <property type="match status" value="1"/>
</dbReference>